<dbReference type="EMBL" id="MFAQ01000026">
    <property type="protein sequence ID" value="OGD83138.1"/>
    <property type="molecule type" value="Genomic_DNA"/>
</dbReference>
<feature type="chain" id="PRO_5009518644" evidence="3">
    <location>
        <begin position="24"/>
        <end position="209"/>
    </location>
</feature>
<keyword evidence="2" id="KW-0472">Membrane</keyword>
<feature type="transmembrane region" description="Helical" evidence="2">
    <location>
        <begin position="182"/>
        <end position="203"/>
    </location>
</feature>
<evidence type="ECO:0000313" key="4">
    <source>
        <dbReference type="EMBL" id="OGD83138.1"/>
    </source>
</evidence>
<evidence type="ECO:0000256" key="2">
    <source>
        <dbReference type="SAM" id="Phobius"/>
    </source>
</evidence>
<dbReference type="Proteomes" id="UP000179237">
    <property type="component" value="Unassembled WGS sequence"/>
</dbReference>
<feature type="compositionally biased region" description="Low complexity" evidence="1">
    <location>
        <begin position="153"/>
        <end position="173"/>
    </location>
</feature>
<evidence type="ECO:0000256" key="3">
    <source>
        <dbReference type="SAM" id="SignalP"/>
    </source>
</evidence>
<evidence type="ECO:0000256" key="1">
    <source>
        <dbReference type="SAM" id="MobiDB-lite"/>
    </source>
</evidence>
<dbReference type="AlphaFoldDB" id="A0A1F5FU56"/>
<protein>
    <submittedName>
        <fullName evidence="4">Uncharacterized protein</fullName>
    </submittedName>
</protein>
<comment type="caution">
    <text evidence="4">The sequence shown here is derived from an EMBL/GenBank/DDBJ whole genome shotgun (WGS) entry which is preliminary data.</text>
</comment>
<sequence length="209" mass="22396">MKKIFVGLFLLTFAFLVKGTANANEGILNLRGSGASCFAASIYVDSAYRILMTCRELKIALTPERTRYVAWVVGEDDKQKRLGEIVNGKMSVMTDVKIKQVFITSEDDSYGNKPTGEVLLSAGVEPIDFGKGVVSMTPTPTPTQISVTATVTKAPKATATPKPTSSTDATKSSGLGSALSTVFKIALFGFGLLLIIVGVFSFLQRRRSL</sequence>
<keyword evidence="3" id="KW-0732">Signal</keyword>
<accession>A0A1F5FU56</accession>
<feature type="signal peptide" evidence="3">
    <location>
        <begin position="1"/>
        <end position="23"/>
    </location>
</feature>
<gene>
    <name evidence="4" type="ORF">A2572_03760</name>
</gene>
<feature type="region of interest" description="Disordered" evidence="1">
    <location>
        <begin position="153"/>
        <end position="174"/>
    </location>
</feature>
<proteinExistence type="predicted"/>
<evidence type="ECO:0000313" key="5">
    <source>
        <dbReference type="Proteomes" id="UP000179237"/>
    </source>
</evidence>
<reference evidence="4 5" key="1">
    <citation type="journal article" date="2016" name="Nat. Commun.">
        <title>Thousands of microbial genomes shed light on interconnected biogeochemical processes in an aquifer system.</title>
        <authorList>
            <person name="Anantharaman K."/>
            <person name="Brown C.T."/>
            <person name="Hug L.A."/>
            <person name="Sharon I."/>
            <person name="Castelle C.J."/>
            <person name="Probst A.J."/>
            <person name="Thomas B.C."/>
            <person name="Singh A."/>
            <person name="Wilkins M.J."/>
            <person name="Karaoz U."/>
            <person name="Brodie E.L."/>
            <person name="Williams K.H."/>
            <person name="Hubbard S.S."/>
            <person name="Banfield J.F."/>
        </authorList>
    </citation>
    <scope>NUCLEOTIDE SEQUENCE [LARGE SCALE GENOMIC DNA]</scope>
</reference>
<name>A0A1F5FU56_9BACT</name>
<keyword evidence="2" id="KW-0812">Transmembrane</keyword>
<organism evidence="4 5">
    <name type="scientific">Candidatus Collierbacteria bacterium RIFOXYD1_FULL_40_9</name>
    <dbReference type="NCBI Taxonomy" id="1817731"/>
    <lineage>
        <taxon>Bacteria</taxon>
        <taxon>Candidatus Collieribacteriota</taxon>
    </lineage>
</organism>
<keyword evidence="2" id="KW-1133">Transmembrane helix</keyword>